<reference evidence="3 4" key="1">
    <citation type="journal article" date="2017" name="Int. J. Syst. Evol. Microbiol.">
        <title>Photobacterium alginatilyticum sp. nov., a marine bacterium isolated from bottom seawater.</title>
        <authorList>
            <person name="Wang X."/>
            <person name="Wang Y."/>
            <person name="Yang X."/>
            <person name="Sun H."/>
            <person name="Li B."/>
            <person name="Zhang X.H."/>
        </authorList>
    </citation>
    <scope>NUCLEOTIDE SEQUENCE [LARGE SCALE GENOMIC DNA]</scope>
    <source>
        <strain evidence="3 4">P03D4</strain>
    </source>
</reference>
<dbReference type="InterPro" id="IPR035897">
    <property type="entry name" value="Toll_tir_struct_dom_sf"/>
</dbReference>
<dbReference type="RefSeq" id="WP_160653784.1">
    <property type="nucleotide sequence ID" value="NZ_RSEJ01000018.1"/>
</dbReference>
<dbReference type="SUPFAM" id="SSF52200">
    <property type="entry name" value="Toll/Interleukin receptor TIR domain"/>
    <property type="match status" value="1"/>
</dbReference>
<dbReference type="Gene3D" id="3.40.50.10140">
    <property type="entry name" value="Toll/interleukin-1 receptor homology (TIR) domain"/>
    <property type="match status" value="1"/>
</dbReference>
<dbReference type="Proteomes" id="UP000738517">
    <property type="component" value="Unassembled WGS sequence"/>
</dbReference>
<keyword evidence="4" id="KW-1185">Reference proteome</keyword>
<dbReference type="PROSITE" id="PS50104">
    <property type="entry name" value="TIR"/>
    <property type="match status" value="1"/>
</dbReference>
<keyword evidence="3" id="KW-0675">Receptor</keyword>
<sequence>MTKLPIGFRCSSDRFKKSKQAEERVEEIDEKIRQVINNLRRSELGSKEHKDLTNTLNQLEKAHREKTNEIAQLAEDKPQFFYAEGDFKKNNKKNKRKSIQKIFAEEQQKAKLREWNSIQADARRRRETALDNKKRSQLEKQKIIDNRKFVGELRQESETLRQFSGMDISGDTMKRDGVDVFISHASEDKGSIVRDLADSLISEGVSVWYDEYSLSIGDSLSSSINKGLSECTFGIVVLSPDFVKKKWPEIELQSLYAKEVHKGKSILPIWHRITFDEVIEFNLHMADKFALNTSTHSVEMITKLIIKELDKKLIES</sequence>
<dbReference type="InterPro" id="IPR000157">
    <property type="entry name" value="TIR_dom"/>
</dbReference>
<evidence type="ECO:0000313" key="3">
    <source>
        <dbReference type="EMBL" id="NBI54205.1"/>
    </source>
</evidence>
<feature type="domain" description="TIR" evidence="2">
    <location>
        <begin position="176"/>
        <end position="297"/>
    </location>
</feature>
<dbReference type="EMBL" id="RSEJ01000018">
    <property type="protein sequence ID" value="NBI54205.1"/>
    <property type="molecule type" value="Genomic_DNA"/>
</dbReference>
<name>A0ABW9YLB2_9GAMM</name>
<comment type="caution">
    <text evidence="3">The sequence shown here is derived from an EMBL/GenBank/DDBJ whole genome shotgun (WGS) entry which is preliminary data.</text>
</comment>
<evidence type="ECO:0000313" key="4">
    <source>
        <dbReference type="Proteomes" id="UP000738517"/>
    </source>
</evidence>
<accession>A0ABW9YLB2</accession>
<protein>
    <submittedName>
        <fullName evidence="3">Toll/interleukin-1 receptor domain-containing protein</fullName>
    </submittedName>
</protein>
<feature type="coiled-coil region" evidence="1">
    <location>
        <begin position="18"/>
        <end position="76"/>
    </location>
</feature>
<dbReference type="SMART" id="SM00255">
    <property type="entry name" value="TIR"/>
    <property type="match status" value="1"/>
</dbReference>
<proteinExistence type="predicted"/>
<dbReference type="Pfam" id="PF13676">
    <property type="entry name" value="TIR_2"/>
    <property type="match status" value="1"/>
</dbReference>
<organism evidence="3 4">
    <name type="scientific">Photobacterium alginatilyticum</name>
    <dbReference type="NCBI Taxonomy" id="1775171"/>
    <lineage>
        <taxon>Bacteria</taxon>
        <taxon>Pseudomonadati</taxon>
        <taxon>Pseudomonadota</taxon>
        <taxon>Gammaproteobacteria</taxon>
        <taxon>Vibrionales</taxon>
        <taxon>Vibrionaceae</taxon>
        <taxon>Photobacterium</taxon>
    </lineage>
</organism>
<evidence type="ECO:0000259" key="2">
    <source>
        <dbReference type="PROSITE" id="PS50104"/>
    </source>
</evidence>
<keyword evidence="1" id="KW-0175">Coiled coil</keyword>
<evidence type="ECO:0000256" key="1">
    <source>
        <dbReference type="SAM" id="Coils"/>
    </source>
</evidence>
<gene>
    <name evidence="3" type="ORF">EIZ48_16785</name>
</gene>